<dbReference type="InterPro" id="IPR037940">
    <property type="entry name" value="MALT1_Death"/>
</dbReference>
<dbReference type="EMBL" id="BFAA01010059">
    <property type="protein sequence ID" value="GCB76345.1"/>
    <property type="molecule type" value="Genomic_DNA"/>
</dbReference>
<proteinExistence type="predicted"/>
<dbReference type="Gene3D" id="1.10.533.10">
    <property type="entry name" value="Death Domain, Fas"/>
    <property type="match status" value="1"/>
</dbReference>
<keyword evidence="3" id="KW-1185">Reference proteome</keyword>
<dbReference type="InterPro" id="IPR007110">
    <property type="entry name" value="Ig-like_dom"/>
</dbReference>
<evidence type="ECO:0000259" key="1">
    <source>
        <dbReference type="PROSITE" id="PS50835"/>
    </source>
</evidence>
<name>A0A401PTB5_SCYTO</name>
<reference evidence="2 3" key="1">
    <citation type="journal article" date="2018" name="Nat. Ecol. Evol.">
        <title>Shark genomes provide insights into elasmobranch evolution and the origin of vertebrates.</title>
        <authorList>
            <person name="Hara Y"/>
            <person name="Yamaguchi K"/>
            <person name="Onimaru K"/>
            <person name="Kadota M"/>
            <person name="Koyanagi M"/>
            <person name="Keeley SD"/>
            <person name="Tatsumi K"/>
            <person name="Tanaka K"/>
            <person name="Motone F"/>
            <person name="Kageyama Y"/>
            <person name="Nozu R"/>
            <person name="Adachi N"/>
            <person name="Nishimura O"/>
            <person name="Nakagawa R"/>
            <person name="Tanegashima C"/>
            <person name="Kiyatake I"/>
            <person name="Matsumoto R"/>
            <person name="Murakumo K"/>
            <person name="Nishida K"/>
            <person name="Terakita A"/>
            <person name="Kuratani S"/>
            <person name="Sato K"/>
            <person name="Hyodo S Kuraku.S."/>
        </authorList>
    </citation>
    <scope>NUCLEOTIDE SEQUENCE [LARGE SCALE GENOMIC DNA]</scope>
</reference>
<dbReference type="InterPro" id="IPR052039">
    <property type="entry name" value="Caspase-related_regulators"/>
</dbReference>
<evidence type="ECO:0000313" key="3">
    <source>
        <dbReference type="Proteomes" id="UP000288216"/>
    </source>
</evidence>
<feature type="domain" description="Ig-like" evidence="1">
    <location>
        <begin position="105"/>
        <end position="149"/>
    </location>
</feature>
<dbReference type="SUPFAM" id="SSF48726">
    <property type="entry name" value="Immunoglobulin"/>
    <property type="match status" value="1"/>
</dbReference>
<dbReference type="OrthoDB" id="412369at2759"/>
<protein>
    <recommendedName>
        <fullName evidence="1">Ig-like domain-containing protein</fullName>
    </recommendedName>
</protein>
<dbReference type="PANTHER" id="PTHR22576:SF40">
    <property type="entry name" value="MUCOSA-ASSOCIATED LYMPHOID TISSUE LYMPHOMA TRANSLOCATION PROTEIN 1"/>
    <property type="match status" value="1"/>
</dbReference>
<dbReference type="Gene3D" id="2.60.40.10">
    <property type="entry name" value="Immunoglobulins"/>
    <property type="match status" value="1"/>
</dbReference>
<comment type="caution">
    <text evidence="2">The sequence shown here is derived from an EMBL/GenBank/DDBJ whole genome shotgun (WGS) entry which is preliminary data.</text>
</comment>
<dbReference type="InterPro" id="IPR013783">
    <property type="entry name" value="Ig-like_fold"/>
</dbReference>
<dbReference type="STRING" id="75743.A0A401PTB5"/>
<dbReference type="PANTHER" id="PTHR22576">
    <property type="entry name" value="MUCOSA ASSOCIATED LYMPHOID TISSUE LYMPHOMA TRANSLOCATION PROTEIN 1/PARACASPASE"/>
    <property type="match status" value="1"/>
</dbReference>
<dbReference type="Proteomes" id="UP000288216">
    <property type="component" value="Unassembled WGS sequence"/>
</dbReference>
<sequence length="149" mass="16768">MQLTPFSINSLKEPTLKKISDLLDKANNRGWRKLAEIVGADKRFRLSSEDLEKCSLKVLDPEGSPSRSLLHVMGNRGVTVKDLLEFLQAMGQIEAFQLLRSSASLKILVQPVSQAVLAGQALRLYCQATGYPNVEYQWFKKKIEVMDTE</sequence>
<dbReference type="CDD" id="cd08783">
    <property type="entry name" value="Death_MALT1"/>
    <property type="match status" value="1"/>
</dbReference>
<organism evidence="2 3">
    <name type="scientific">Scyliorhinus torazame</name>
    <name type="common">Cloudy catshark</name>
    <name type="synonym">Catulus torazame</name>
    <dbReference type="NCBI Taxonomy" id="75743"/>
    <lineage>
        <taxon>Eukaryota</taxon>
        <taxon>Metazoa</taxon>
        <taxon>Chordata</taxon>
        <taxon>Craniata</taxon>
        <taxon>Vertebrata</taxon>
        <taxon>Chondrichthyes</taxon>
        <taxon>Elasmobranchii</taxon>
        <taxon>Galeomorphii</taxon>
        <taxon>Galeoidea</taxon>
        <taxon>Carcharhiniformes</taxon>
        <taxon>Scyliorhinidae</taxon>
        <taxon>Scyliorhinus</taxon>
    </lineage>
</organism>
<dbReference type="SUPFAM" id="SSF47986">
    <property type="entry name" value="DEATH domain"/>
    <property type="match status" value="1"/>
</dbReference>
<gene>
    <name evidence="2" type="ORF">scyTo_0016549</name>
</gene>
<evidence type="ECO:0000313" key="2">
    <source>
        <dbReference type="EMBL" id="GCB76345.1"/>
    </source>
</evidence>
<dbReference type="OMA" id="ANNRGWR"/>
<accession>A0A401PTB5</accession>
<dbReference type="PROSITE" id="PS50835">
    <property type="entry name" value="IG_LIKE"/>
    <property type="match status" value="1"/>
</dbReference>
<dbReference type="InterPro" id="IPR036179">
    <property type="entry name" value="Ig-like_dom_sf"/>
</dbReference>
<dbReference type="AlphaFoldDB" id="A0A401PTB5"/>
<dbReference type="InterPro" id="IPR011029">
    <property type="entry name" value="DEATH-like_dom_sf"/>
</dbReference>